<dbReference type="InterPro" id="IPR051320">
    <property type="entry name" value="Viral_Replic_Matur_Polypro"/>
</dbReference>
<dbReference type="Proteomes" id="UP001321473">
    <property type="component" value="Unassembled WGS sequence"/>
</dbReference>
<dbReference type="PANTHER" id="PTHR33064">
    <property type="entry name" value="POL PROTEIN"/>
    <property type="match status" value="1"/>
</dbReference>
<organism evidence="2 3">
    <name type="scientific">Amblyomma americanum</name>
    <name type="common">Lone star tick</name>
    <dbReference type="NCBI Taxonomy" id="6943"/>
    <lineage>
        <taxon>Eukaryota</taxon>
        <taxon>Metazoa</taxon>
        <taxon>Ecdysozoa</taxon>
        <taxon>Arthropoda</taxon>
        <taxon>Chelicerata</taxon>
        <taxon>Arachnida</taxon>
        <taxon>Acari</taxon>
        <taxon>Parasitiformes</taxon>
        <taxon>Ixodida</taxon>
        <taxon>Ixodoidea</taxon>
        <taxon>Ixodidae</taxon>
        <taxon>Amblyomminae</taxon>
        <taxon>Amblyomma</taxon>
    </lineage>
</organism>
<dbReference type="FunFam" id="3.30.70.270:FF:000063">
    <property type="entry name" value="Zinc knuckle domaincontaining protein"/>
    <property type="match status" value="1"/>
</dbReference>
<comment type="caution">
    <text evidence="2">The sequence shown here is derived from an EMBL/GenBank/DDBJ whole genome shotgun (WGS) entry which is preliminary data.</text>
</comment>
<dbReference type="Pfam" id="PF00078">
    <property type="entry name" value="RVT_1"/>
    <property type="match status" value="1"/>
</dbReference>
<dbReference type="AlphaFoldDB" id="A0AAQ4DR64"/>
<feature type="domain" description="Reverse transcriptase" evidence="1">
    <location>
        <begin position="1"/>
        <end position="65"/>
    </location>
</feature>
<accession>A0AAQ4DR64</accession>
<evidence type="ECO:0000313" key="2">
    <source>
        <dbReference type="EMBL" id="KAK8764954.1"/>
    </source>
</evidence>
<dbReference type="InterPro" id="IPR043128">
    <property type="entry name" value="Rev_trsase/Diguanyl_cyclase"/>
</dbReference>
<proteinExistence type="predicted"/>
<protein>
    <recommendedName>
        <fullName evidence="1">Reverse transcriptase domain-containing protein</fullName>
    </recommendedName>
</protein>
<dbReference type="SUPFAM" id="SSF56672">
    <property type="entry name" value="DNA/RNA polymerases"/>
    <property type="match status" value="1"/>
</dbReference>
<dbReference type="EMBL" id="JARKHS020027896">
    <property type="protein sequence ID" value="KAK8764954.1"/>
    <property type="molecule type" value="Genomic_DNA"/>
</dbReference>
<dbReference type="PANTHER" id="PTHR33064:SF37">
    <property type="entry name" value="RIBONUCLEASE H"/>
    <property type="match status" value="1"/>
</dbReference>
<evidence type="ECO:0000313" key="3">
    <source>
        <dbReference type="Proteomes" id="UP001321473"/>
    </source>
</evidence>
<reference evidence="2 3" key="1">
    <citation type="journal article" date="2023" name="Arcadia Sci">
        <title>De novo assembly of a long-read Amblyomma americanum tick genome.</title>
        <authorList>
            <person name="Chou S."/>
            <person name="Poskanzer K.E."/>
            <person name="Rollins M."/>
            <person name="Thuy-Boun P.S."/>
        </authorList>
    </citation>
    <scope>NUCLEOTIDE SEQUENCE [LARGE SCALE GENOMIC DNA]</scope>
    <source>
        <strain evidence="2">F_SG_1</strain>
        <tissue evidence="2">Salivary glands</tissue>
    </source>
</reference>
<dbReference type="GO" id="GO:0071897">
    <property type="term" value="P:DNA biosynthetic process"/>
    <property type="evidence" value="ECO:0007669"/>
    <property type="project" value="UniProtKB-ARBA"/>
</dbReference>
<sequence>MDSIFERQGFVTFFFDDILIASRTLDEHLAHLRKVLNVARANNLKLNYDKLKLGLPSVTYLGHQLSKQGITPDPSKVKAISAIPAPTSKAELLHFLGMATYLMKLVPNFSAKTQPLRDILKSDVSWHWIPKMAVAFNDIKSKLTTAPVLH</sequence>
<keyword evidence="3" id="KW-1185">Reference proteome</keyword>
<dbReference type="InterPro" id="IPR043502">
    <property type="entry name" value="DNA/RNA_pol_sf"/>
</dbReference>
<dbReference type="InterPro" id="IPR000477">
    <property type="entry name" value="RT_dom"/>
</dbReference>
<dbReference type="PROSITE" id="PS50878">
    <property type="entry name" value="RT_POL"/>
    <property type="match status" value="1"/>
</dbReference>
<dbReference type="Gene3D" id="3.30.70.270">
    <property type="match status" value="2"/>
</dbReference>
<name>A0AAQ4DR64_AMBAM</name>
<gene>
    <name evidence="2" type="ORF">V5799_032438</name>
</gene>
<evidence type="ECO:0000259" key="1">
    <source>
        <dbReference type="PROSITE" id="PS50878"/>
    </source>
</evidence>